<evidence type="ECO:0000313" key="3">
    <source>
        <dbReference type="Proteomes" id="UP000293342"/>
    </source>
</evidence>
<sequence>MKHRYTILALPVLVCGAVVAGSAQASARPIDPDQRHQRPPVVYVDRVAPTTEVQVDDNITEALQTGAGVLGGAGLAMAGVWAYRRRHPLGVH</sequence>
<keyword evidence="3" id="KW-1185">Reference proteome</keyword>
<comment type="caution">
    <text evidence="2">The sequence shown here is derived from an EMBL/GenBank/DDBJ whole genome shotgun (WGS) entry which is preliminary data.</text>
</comment>
<name>A0A4R0JR14_9ACTN</name>
<dbReference type="AlphaFoldDB" id="A0A4R0JR14"/>
<dbReference type="Proteomes" id="UP000293342">
    <property type="component" value="Unassembled WGS sequence"/>
</dbReference>
<keyword evidence="1" id="KW-0732">Signal</keyword>
<dbReference type="OrthoDB" id="3830349at2"/>
<evidence type="ECO:0000256" key="1">
    <source>
        <dbReference type="SAM" id="SignalP"/>
    </source>
</evidence>
<dbReference type="RefSeq" id="WP_131514313.1">
    <property type="nucleotide sequence ID" value="NZ_SJKD01000003.1"/>
</dbReference>
<protein>
    <submittedName>
        <fullName evidence="2">Uncharacterized protein</fullName>
    </submittedName>
</protein>
<gene>
    <name evidence="2" type="ORF">E0H75_15830</name>
</gene>
<feature type="signal peptide" evidence="1">
    <location>
        <begin position="1"/>
        <end position="25"/>
    </location>
</feature>
<reference evidence="2 3" key="1">
    <citation type="submission" date="2019-02" db="EMBL/GenBank/DDBJ databases">
        <title>Kribbella capetownensis sp. nov. and Kribbella speibonae sp. nov., isolated from soil.</title>
        <authorList>
            <person name="Curtis S.M."/>
            <person name="Norton I."/>
            <person name="Everest G.J."/>
            <person name="Meyers P.R."/>
        </authorList>
    </citation>
    <scope>NUCLEOTIDE SEQUENCE [LARGE SCALE GENOMIC DNA]</scope>
    <source>
        <strain evidence="2 3">YM53</strain>
    </source>
</reference>
<dbReference type="EMBL" id="SJKD01000003">
    <property type="protein sequence ID" value="TCC49791.1"/>
    <property type="molecule type" value="Genomic_DNA"/>
</dbReference>
<proteinExistence type="predicted"/>
<feature type="chain" id="PRO_5020458248" evidence="1">
    <location>
        <begin position="26"/>
        <end position="92"/>
    </location>
</feature>
<evidence type="ECO:0000313" key="2">
    <source>
        <dbReference type="EMBL" id="TCC49791.1"/>
    </source>
</evidence>
<organism evidence="2 3">
    <name type="scientific">Kribbella capetownensis</name>
    <dbReference type="NCBI Taxonomy" id="1572659"/>
    <lineage>
        <taxon>Bacteria</taxon>
        <taxon>Bacillati</taxon>
        <taxon>Actinomycetota</taxon>
        <taxon>Actinomycetes</taxon>
        <taxon>Propionibacteriales</taxon>
        <taxon>Kribbellaceae</taxon>
        <taxon>Kribbella</taxon>
    </lineage>
</organism>
<accession>A0A4R0JR14</accession>